<dbReference type="EMBL" id="JAAZON010000227">
    <property type="protein sequence ID" value="NMC62568.1"/>
    <property type="molecule type" value="Genomic_DNA"/>
</dbReference>
<dbReference type="InterPro" id="IPR036034">
    <property type="entry name" value="PDZ_sf"/>
</dbReference>
<feature type="domain" description="PDZ" evidence="12">
    <location>
        <begin position="135"/>
        <end position="207"/>
    </location>
</feature>
<evidence type="ECO:0000256" key="8">
    <source>
        <dbReference type="ARBA" id="ARBA00022989"/>
    </source>
</evidence>
<evidence type="ECO:0000256" key="11">
    <source>
        <dbReference type="SAM" id="Phobius"/>
    </source>
</evidence>
<protein>
    <submittedName>
        <fullName evidence="13">PDZ domain-containing protein</fullName>
    </submittedName>
</protein>
<accession>A0A7X9FRJ4</accession>
<dbReference type="PANTHER" id="PTHR42837:SF2">
    <property type="entry name" value="MEMBRANE METALLOPROTEASE ARASP2, CHLOROPLASTIC-RELATED"/>
    <property type="match status" value="1"/>
</dbReference>
<evidence type="ECO:0000256" key="1">
    <source>
        <dbReference type="ARBA" id="ARBA00001947"/>
    </source>
</evidence>
<dbReference type="GO" id="GO:0006508">
    <property type="term" value="P:proteolysis"/>
    <property type="evidence" value="ECO:0007669"/>
    <property type="project" value="UniProtKB-KW"/>
</dbReference>
<organism evidence="13 14">
    <name type="scientific">SAR324 cluster bacterium</name>
    <dbReference type="NCBI Taxonomy" id="2024889"/>
    <lineage>
        <taxon>Bacteria</taxon>
        <taxon>Deltaproteobacteria</taxon>
        <taxon>SAR324 cluster</taxon>
    </lineage>
</organism>
<dbReference type="InterPro" id="IPR001478">
    <property type="entry name" value="PDZ"/>
</dbReference>
<evidence type="ECO:0000256" key="3">
    <source>
        <dbReference type="ARBA" id="ARBA00007931"/>
    </source>
</evidence>
<evidence type="ECO:0000256" key="4">
    <source>
        <dbReference type="ARBA" id="ARBA00022670"/>
    </source>
</evidence>
<keyword evidence="7" id="KW-0862">Zinc</keyword>
<name>A0A7X9FRJ4_9DELT</name>
<dbReference type="InterPro" id="IPR004387">
    <property type="entry name" value="Pept_M50_Zn"/>
</dbReference>
<evidence type="ECO:0000259" key="12">
    <source>
        <dbReference type="SMART" id="SM00228"/>
    </source>
</evidence>
<keyword evidence="10 11" id="KW-0472">Membrane</keyword>
<proteinExistence type="inferred from homology"/>
<evidence type="ECO:0000256" key="2">
    <source>
        <dbReference type="ARBA" id="ARBA00004141"/>
    </source>
</evidence>
<comment type="caution">
    <text evidence="13">The sequence shown here is derived from an EMBL/GenBank/DDBJ whole genome shotgun (WGS) entry which is preliminary data.</text>
</comment>
<reference evidence="13 14" key="1">
    <citation type="journal article" date="2020" name="Biotechnol. Biofuels">
        <title>New insights from the biogas microbiome by comprehensive genome-resolved metagenomics of nearly 1600 species originating from multiple anaerobic digesters.</title>
        <authorList>
            <person name="Campanaro S."/>
            <person name="Treu L."/>
            <person name="Rodriguez-R L.M."/>
            <person name="Kovalovszki A."/>
            <person name="Ziels R.M."/>
            <person name="Maus I."/>
            <person name="Zhu X."/>
            <person name="Kougias P.G."/>
            <person name="Basile A."/>
            <person name="Luo G."/>
            <person name="Schluter A."/>
            <person name="Konstantinidis K.T."/>
            <person name="Angelidaki I."/>
        </authorList>
    </citation>
    <scope>NUCLEOTIDE SEQUENCE [LARGE SCALE GENOMIC DNA]</scope>
    <source>
        <strain evidence="13">AS27yjCOA_65</strain>
    </source>
</reference>
<evidence type="ECO:0000256" key="9">
    <source>
        <dbReference type="ARBA" id="ARBA00023049"/>
    </source>
</evidence>
<keyword evidence="6" id="KW-0378">Hydrolase</keyword>
<feature type="transmembrane region" description="Helical" evidence="11">
    <location>
        <begin position="125"/>
        <end position="145"/>
    </location>
</feature>
<keyword evidence="9" id="KW-0482">Metalloprotease</keyword>
<sequence length="256" mass="28711">MTILVSILVLGILIFVHELGHFLLAKINNIGVFEFSIGFGKKLWRRRIGDTYYALGVIPLGGYVSMAGDDPALLERKAKELIEENDTEASASEDPLAKKLLENEETWFLKKSYVPKLSVVLAGPLFNYFFAIILAVISFICFGAMKPVSDPVIGDVMPGFAAEKAGILPNDRVLSINGIKMENWEQLADYISVSKGEEMDFYIERTKPERENDAPTQKEHLNLKVTASLDFKELATVQGEKNDRYRIGISQSFKRE</sequence>
<evidence type="ECO:0000313" key="13">
    <source>
        <dbReference type="EMBL" id="NMC62568.1"/>
    </source>
</evidence>
<dbReference type="PANTHER" id="PTHR42837">
    <property type="entry name" value="REGULATOR OF SIGMA-E PROTEASE RSEP"/>
    <property type="match status" value="1"/>
</dbReference>
<gene>
    <name evidence="13" type="ORF">GYA55_05300</name>
</gene>
<evidence type="ECO:0000256" key="7">
    <source>
        <dbReference type="ARBA" id="ARBA00022833"/>
    </source>
</evidence>
<dbReference type="CDD" id="cd06163">
    <property type="entry name" value="S2P-M50_PDZ_RseP-like"/>
    <property type="match status" value="1"/>
</dbReference>
<dbReference type="SMART" id="SM00228">
    <property type="entry name" value="PDZ"/>
    <property type="match status" value="1"/>
</dbReference>
<dbReference type="Gene3D" id="2.30.42.10">
    <property type="match status" value="1"/>
</dbReference>
<evidence type="ECO:0000313" key="14">
    <source>
        <dbReference type="Proteomes" id="UP000524246"/>
    </source>
</evidence>
<evidence type="ECO:0000256" key="10">
    <source>
        <dbReference type="ARBA" id="ARBA00023136"/>
    </source>
</evidence>
<keyword evidence="8 11" id="KW-1133">Transmembrane helix</keyword>
<evidence type="ECO:0000256" key="6">
    <source>
        <dbReference type="ARBA" id="ARBA00022801"/>
    </source>
</evidence>
<comment type="subcellular location">
    <subcellularLocation>
        <location evidence="2">Membrane</location>
        <topology evidence="2">Multi-pass membrane protein</topology>
    </subcellularLocation>
</comment>
<comment type="cofactor">
    <cofactor evidence="1">
        <name>Zn(2+)</name>
        <dbReference type="ChEBI" id="CHEBI:29105"/>
    </cofactor>
</comment>
<dbReference type="GO" id="GO:0016020">
    <property type="term" value="C:membrane"/>
    <property type="evidence" value="ECO:0007669"/>
    <property type="project" value="UniProtKB-SubCell"/>
</dbReference>
<dbReference type="Pfam" id="PF02163">
    <property type="entry name" value="Peptidase_M50"/>
    <property type="match status" value="1"/>
</dbReference>
<dbReference type="InterPro" id="IPR008915">
    <property type="entry name" value="Peptidase_M50"/>
</dbReference>
<dbReference type="SUPFAM" id="SSF50156">
    <property type="entry name" value="PDZ domain-like"/>
    <property type="match status" value="1"/>
</dbReference>
<dbReference type="Proteomes" id="UP000524246">
    <property type="component" value="Unassembled WGS sequence"/>
</dbReference>
<keyword evidence="5 11" id="KW-0812">Transmembrane</keyword>
<comment type="similarity">
    <text evidence="3">Belongs to the peptidase M50B family.</text>
</comment>
<keyword evidence="4" id="KW-0645">Protease</keyword>
<dbReference type="GO" id="GO:0004222">
    <property type="term" value="F:metalloendopeptidase activity"/>
    <property type="evidence" value="ECO:0007669"/>
    <property type="project" value="InterPro"/>
</dbReference>
<dbReference type="AlphaFoldDB" id="A0A7X9FRJ4"/>
<feature type="non-terminal residue" evidence="13">
    <location>
        <position position="256"/>
    </location>
</feature>
<dbReference type="CDD" id="cd23081">
    <property type="entry name" value="cpPDZ_EcRseP-like"/>
    <property type="match status" value="1"/>
</dbReference>
<evidence type="ECO:0000256" key="5">
    <source>
        <dbReference type="ARBA" id="ARBA00022692"/>
    </source>
</evidence>